<protein>
    <submittedName>
        <fullName evidence="3">ZP domain-containing protein</fullName>
    </submittedName>
</protein>
<sequence>MGKTLFALSSRIHYIELCLCAEGLIGDIDTSDLSCRRPDLMFKPDYSVVVTEDCTYLDVNVAAYINAYKSTLMQREKGRDDISMAGDFASRSPSLTSRKITASTRKEIVNLSIKTCVKRCVKSNALSYQSAPILDPTAMLVPERVRNSIIEAKEAVKQLNSRENGSAHESFGVSGFVVAVVVAAGGIGGLVAAGGIVVSVTELAVSISSSTTTIELLM</sequence>
<reference evidence="3" key="2">
    <citation type="submission" date="2017-02" db="UniProtKB">
        <authorList>
            <consortium name="WormBaseParasite"/>
        </authorList>
    </citation>
    <scope>IDENTIFICATION</scope>
</reference>
<dbReference type="Pfam" id="PF25562">
    <property type="entry name" value="CNBH_CNNM2_C"/>
    <property type="match status" value="1"/>
</dbReference>
<keyword evidence="1" id="KW-1133">Transmembrane helix</keyword>
<dbReference type="WBParaSite" id="ACAC_0000197201-mRNA-1">
    <property type="protein sequence ID" value="ACAC_0000197201-mRNA-1"/>
    <property type="gene ID" value="ACAC_0000197201"/>
</dbReference>
<name>A0A0K0CWV1_ANGCA</name>
<evidence type="ECO:0000256" key="1">
    <source>
        <dbReference type="SAM" id="Phobius"/>
    </source>
</evidence>
<reference evidence="2" key="1">
    <citation type="submission" date="2012-09" db="EMBL/GenBank/DDBJ databases">
        <authorList>
            <person name="Martin A.A."/>
        </authorList>
    </citation>
    <scope>NUCLEOTIDE SEQUENCE</scope>
</reference>
<keyword evidence="1" id="KW-0812">Transmembrane</keyword>
<accession>A0A0K0CWV1</accession>
<keyword evidence="2" id="KW-1185">Reference proteome</keyword>
<organism evidence="2 3">
    <name type="scientific">Angiostrongylus cantonensis</name>
    <name type="common">Rat lungworm</name>
    <dbReference type="NCBI Taxonomy" id="6313"/>
    <lineage>
        <taxon>Eukaryota</taxon>
        <taxon>Metazoa</taxon>
        <taxon>Ecdysozoa</taxon>
        <taxon>Nematoda</taxon>
        <taxon>Chromadorea</taxon>
        <taxon>Rhabditida</taxon>
        <taxon>Rhabditina</taxon>
        <taxon>Rhabditomorpha</taxon>
        <taxon>Strongyloidea</taxon>
        <taxon>Metastrongylidae</taxon>
        <taxon>Angiostrongylus</taxon>
    </lineage>
</organism>
<dbReference type="Proteomes" id="UP000035642">
    <property type="component" value="Unassembled WGS sequence"/>
</dbReference>
<dbReference type="AlphaFoldDB" id="A0A0K0CWV1"/>
<feature type="transmembrane region" description="Helical" evidence="1">
    <location>
        <begin position="171"/>
        <end position="198"/>
    </location>
</feature>
<evidence type="ECO:0000313" key="3">
    <source>
        <dbReference type="WBParaSite" id="ACAC_0000197201-mRNA-1"/>
    </source>
</evidence>
<proteinExistence type="predicted"/>
<dbReference type="STRING" id="6313.A0A0K0CWV1"/>
<evidence type="ECO:0000313" key="2">
    <source>
        <dbReference type="Proteomes" id="UP000035642"/>
    </source>
</evidence>
<keyword evidence="1" id="KW-0472">Membrane</keyword>